<dbReference type="Gene3D" id="2.30.110.10">
    <property type="entry name" value="Electron Transport, Fmn-binding Protein, Chain A"/>
    <property type="match status" value="1"/>
</dbReference>
<sequence length="138" mass="15107">MTTPTARHMVEVSGTEALWLLESAAQGRLVYVQREQPVLRPAVRVLEYGRLIVRTPAQAAALSVRTSLTYQSDEIKVAGGTGWTVTATGPAEVITDPDEAAHYRRTLPGWTHGPHDTLVRIRPQTVTGFRLAHAEAAR</sequence>
<dbReference type="EMBL" id="CP027306">
    <property type="protein sequence ID" value="AXE81985.1"/>
    <property type="molecule type" value="Genomic_DNA"/>
</dbReference>
<dbReference type="InterPro" id="IPR012349">
    <property type="entry name" value="Split_barrel_FMN-bd"/>
</dbReference>
<dbReference type="RefSeq" id="WP_114248385.1">
    <property type="nucleotide sequence ID" value="NZ_CP027306.1"/>
</dbReference>
<proteinExistence type="predicted"/>
<evidence type="ECO:0000313" key="2">
    <source>
        <dbReference type="Proteomes" id="UP000252698"/>
    </source>
</evidence>
<dbReference type="Proteomes" id="UP000252698">
    <property type="component" value="Chromosome"/>
</dbReference>
<dbReference type="KEGG" id="sata:C5746_39375"/>
<gene>
    <name evidence="1" type="ORF">C5746_39375</name>
</gene>
<dbReference type="GeneID" id="95524352"/>
<organism evidence="1 2">
    <name type="scientific">Streptomyces atratus</name>
    <dbReference type="NCBI Taxonomy" id="1893"/>
    <lineage>
        <taxon>Bacteria</taxon>
        <taxon>Bacillati</taxon>
        <taxon>Actinomycetota</taxon>
        <taxon>Actinomycetes</taxon>
        <taxon>Kitasatosporales</taxon>
        <taxon>Streptomycetaceae</taxon>
        <taxon>Streptomyces</taxon>
    </lineage>
</organism>
<dbReference type="InterPro" id="IPR024747">
    <property type="entry name" value="Pyridox_Oxase-rel"/>
</dbReference>
<reference evidence="1 2" key="1">
    <citation type="journal article" date="2018" name="Front. Microbiol.">
        <title>Genome Sequencing of Streptomyces atratus SCSIOZH16 and Activation Production of Nocardamine via Metabolic Engineering.</title>
        <authorList>
            <person name="Li Y."/>
            <person name="Zhang C."/>
            <person name="Liu C."/>
            <person name="Ju J."/>
            <person name="Ma J."/>
        </authorList>
    </citation>
    <scope>NUCLEOTIDE SEQUENCE [LARGE SCALE GENOMIC DNA]</scope>
    <source>
        <strain evidence="1 2">SCSIO_ZH16</strain>
    </source>
</reference>
<dbReference type="SUPFAM" id="SSF50475">
    <property type="entry name" value="FMN-binding split barrel"/>
    <property type="match status" value="1"/>
</dbReference>
<evidence type="ECO:0008006" key="3">
    <source>
        <dbReference type="Google" id="ProtNLM"/>
    </source>
</evidence>
<evidence type="ECO:0000313" key="1">
    <source>
        <dbReference type="EMBL" id="AXE81985.1"/>
    </source>
</evidence>
<dbReference type="Pfam" id="PF12900">
    <property type="entry name" value="Pyridox_ox_2"/>
    <property type="match status" value="1"/>
</dbReference>
<name>A0A2Z5JRG2_STRAR</name>
<protein>
    <recommendedName>
        <fullName evidence="3">Pyridoxamine 5'-phosphate oxidase</fullName>
    </recommendedName>
</protein>
<dbReference type="AlphaFoldDB" id="A0A2Z5JRG2"/>
<accession>A0A2Z5JRG2</accession>